<dbReference type="InterPro" id="IPR007268">
    <property type="entry name" value="Rad9/Ddc1"/>
</dbReference>
<keyword evidence="5" id="KW-1185">Reference proteome</keyword>
<feature type="region of interest" description="Disordered" evidence="3">
    <location>
        <begin position="284"/>
        <end position="440"/>
    </location>
</feature>
<dbReference type="GO" id="GO:0000076">
    <property type="term" value="P:DNA replication checkpoint signaling"/>
    <property type="evidence" value="ECO:0007669"/>
    <property type="project" value="TreeGrafter"/>
</dbReference>
<gene>
    <name evidence="4" type="ORF">EJ05DRAFT_497653</name>
</gene>
<evidence type="ECO:0000256" key="1">
    <source>
        <dbReference type="ARBA" id="ARBA00008494"/>
    </source>
</evidence>
<comment type="function">
    <text evidence="2">Acts in DNA repair and mutagenesis. Involved in promoting resistance to ionizing radiation and UV light, as well as regulating cell cycle progression after irradiation.</text>
</comment>
<evidence type="ECO:0000313" key="5">
    <source>
        <dbReference type="Proteomes" id="UP000799437"/>
    </source>
</evidence>
<dbReference type="EMBL" id="ML996567">
    <property type="protein sequence ID" value="KAF2761093.1"/>
    <property type="molecule type" value="Genomic_DNA"/>
</dbReference>
<dbReference type="InterPro" id="IPR046938">
    <property type="entry name" value="DNA_clamp_sf"/>
</dbReference>
<dbReference type="GO" id="GO:0006281">
    <property type="term" value="P:DNA repair"/>
    <property type="evidence" value="ECO:0007669"/>
    <property type="project" value="UniProtKB-UniRule"/>
</dbReference>
<dbReference type="Gene3D" id="3.70.10.10">
    <property type="match status" value="1"/>
</dbReference>
<evidence type="ECO:0000256" key="2">
    <source>
        <dbReference type="PIRNR" id="PIRNR009303"/>
    </source>
</evidence>
<accession>A0A6A6WEF1</accession>
<dbReference type="OrthoDB" id="60092at2759"/>
<evidence type="ECO:0000313" key="4">
    <source>
        <dbReference type="EMBL" id="KAF2761093.1"/>
    </source>
</evidence>
<dbReference type="GO" id="GO:0030896">
    <property type="term" value="C:checkpoint clamp complex"/>
    <property type="evidence" value="ECO:0007669"/>
    <property type="project" value="UniProtKB-UniRule"/>
</dbReference>
<sequence>MVALKFTLAPDAAARVHDILTCLARFSETVSIEARPDGLSFTTLNSSKTTYASFTLDASQFFSRYKCAVAGGDSQVRFTCRILSKALLAVFKGRILDPRGRDSAIESCEVSVNDTADERECRFIIKMFCNQGVVKTYRLTYESADVMHALFDRNSAHNKWTIQSQMLKEYIDYFGARTEQLDIYAEDDRVIFTSFTEKITNGKEVLKQPLRTAVSAHKADFENFDAQDKIHTIISVRDFKSVVSHAETLKAAVSADYSQPNRPLQFSYGAEGIYCEYTLMTSGDRSAPPPITHAGPSVDRPSSRTRSTTTTDQQNKSRSERSAMPPPPVADSRSAARRTRPPGSAKPTPSVLPTEMTNANIPEDPDPESLFIPEQDDARWDPAEDEDDGETLGWDASANYEPGFQATFKDSGSHPTSEEQHSATEGLAPTQRLSQVRGLW</sequence>
<dbReference type="SUPFAM" id="SSF55979">
    <property type="entry name" value="DNA clamp"/>
    <property type="match status" value="1"/>
</dbReference>
<comment type="similarity">
    <text evidence="1 2">Belongs to the rad9 family.</text>
</comment>
<dbReference type="GO" id="GO:0071479">
    <property type="term" value="P:cellular response to ionizing radiation"/>
    <property type="evidence" value="ECO:0007669"/>
    <property type="project" value="TreeGrafter"/>
</dbReference>
<dbReference type="RefSeq" id="XP_033603544.1">
    <property type="nucleotide sequence ID" value="XM_033746561.1"/>
</dbReference>
<keyword evidence="2" id="KW-0227">DNA damage</keyword>
<dbReference type="InterPro" id="IPR026584">
    <property type="entry name" value="Rad9"/>
</dbReference>
<organism evidence="4 5">
    <name type="scientific">Pseudovirgaria hyperparasitica</name>
    <dbReference type="NCBI Taxonomy" id="470096"/>
    <lineage>
        <taxon>Eukaryota</taxon>
        <taxon>Fungi</taxon>
        <taxon>Dikarya</taxon>
        <taxon>Ascomycota</taxon>
        <taxon>Pezizomycotina</taxon>
        <taxon>Dothideomycetes</taxon>
        <taxon>Dothideomycetes incertae sedis</taxon>
        <taxon>Acrospermales</taxon>
        <taxon>Acrospermaceae</taxon>
        <taxon>Pseudovirgaria</taxon>
    </lineage>
</organism>
<dbReference type="GeneID" id="54487615"/>
<proteinExistence type="inferred from homology"/>
<dbReference type="Proteomes" id="UP000799437">
    <property type="component" value="Unassembled WGS sequence"/>
</dbReference>
<reference evidence="4" key="1">
    <citation type="journal article" date="2020" name="Stud. Mycol.">
        <title>101 Dothideomycetes genomes: a test case for predicting lifestyles and emergence of pathogens.</title>
        <authorList>
            <person name="Haridas S."/>
            <person name="Albert R."/>
            <person name="Binder M."/>
            <person name="Bloem J."/>
            <person name="Labutti K."/>
            <person name="Salamov A."/>
            <person name="Andreopoulos B."/>
            <person name="Baker S."/>
            <person name="Barry K."/>
            <person name="Bills G."/>
            <person name="Bluhm B."/>
            <person name="Cannon C."/>
            <person name="Castanera R."/>
            <person name="Culley D."/>
            <person name="Daum C."/>
            <person name="Ezra D."/>
            <person name="Gonzalez J."/>
            <person name="Henrissat B."/>
            <person name="Kuo A."/>
            <person name="Liang C."/>
            <person name="Lipzen A."/>
            <person name="Lutzoni F."/>
            <person name="Magnuson J."/>
            <person name="Mondo S."/>
            <person name="Nolan M."/>
            <person name="Ohm R."/>
            <person name="Pangilinan J."/>
            <person name="Park H.-J."/>
            <person name="Ramirez L."/>
            <person name="Alfaro M."/>
            <person name="Sun H."/>
            <person name="Tritt A."/>
            <person name="Yoshinaga Y."/>
            <person name="Zwiers L.-H."/>
            <person name="Turgeon B."/>
            <person name="Goodwin S."/>
            <person name="Spatafora J."/>
            <person name="Crous P."/>
            <person name="Grigoriev I."/>
        </authorList>
    </citation>
    <scope>NUCLEOTIDE SEQUENCE</scope>
    <source>
        <strain evidence="4">CBS 121739</strain>
    </source>
</reference>
<dbReference type="PANTHER" id="PTHR15237">
    <property type="entry name" value="DNA REPAIR PROTEIN RAD9"/>
    <property type="match status" value="1"/>
</dbReference>
<protein>
    <recommendedName>
        <fullName evidence="2">DNA repair protein rad9</fullName>
    </recommendedName>
</protein>
<dbReference type="AlphaFoldDB" id="A0A6A6WEF1"/>
<dbReference type="PIRSF" id="PIRSF009303">
    <property type="entry name" value="Cell_cycle_RAD9"/>
    <property type="match status" value="1"/>
</dbReference>
<dbReference type="Pfam" id="PF04139">
    <property type="entry name" value="Rad9"/>
    <property type="match status" value="1"/>
</dbReference>
<evidence type="ECO:0000256" key="3">
    <source>
        <dbReference type="SAM" id="MobiDB-lite"/>
    </source>
</evidence>
<dbReference type="GO" id="GO:0031573">
    <property type="term" value="P:mitotic intra-S DNA damage checkpoint signaling"/>
    <property type="evidence" value="ECO:0007669"/>
    <property type="project" value="TreeGrafter"/>
</dbReference>
<name>A0A6A6WEF1_9PEZI</name>
<dbReference type="PANTHER" id="PTHR15237:SF0">
    <property type="entry name" value="CELL CYCLE CHECKPOINT CONTROL PROTEIN"/>
    <property type="match status" value="1"/>
</dbReference>